<dbReference type="Proteomes" id="UP000000530">
    <property type="component" value="Chromosome"/>
</dbReference>
<protein>
    <submittedName>
        <fullName evidence="1">Uncharacterized protein</fullName>
    </submittedName>
</protein>
<proteinExistence type="predicted"/>
<accession>A0A0H2X3L7</accession>
<evidence type="ECO:0000313" key="2">
    <source>
        <dbReference type="Proteomes" id="UP000000530"/>
    </source>
</evidence>
<dbReference type="KEGG" id="sac:SACOL1487"/>
<gene>
    <name evidence="1" type="ordered locus">SACOL1487</name>
</gene>
<dbReference type="EMBL" id="CP000046">
    <property type="protein sequence ID" value="AAY21124.1"/>
    <property type="molecule type" value="Genomic_DNA"/>
</dbReference>
<name>A0A0H2X3L7_STAAC</name>
<evidence type="ECO:0000313" key="1">
    <source>
        <dbReference type="EMBL" id="AAY21124.1"/>
    </source>
</evidence>
<organism evidence="1 2">
    <name type="scientific">Staphylococcus aureus (strain COL)</name>
    <dbReference type="NCBI Taxonomy" id="93062"/>
    <lineage>
        <taxon>Bacteria</taxon>
        <taxon>Bacillati</taxon>
        <taxon>Bacillota</taxon>
        <taxon>Bacilli</taxon>
        <taxon>Bacillales</taxon>
        <taxon>Staphylococcaceae</taxon>
        <taxon>Staphylococcus</taxon>
    </lineage>
</organism>
<reference evidence="1 2" key="1">
    <citation type="journal article" date="2005" name="J. Bacteriol.">
        <title>Insights on evolution of virulence and resistance from the complete genome analysis of an early methicillin-resistant Staphylococcus aureus strain and a biofilm-producing methicillin-resistant Staphylococcus epidermidis strain.</title>
        <authorList>
            <person name="Gill S.R."/>
            <person name="Fouts D.E."/>
            <person name="Archer G.L."/>
            <person name="Mongodin E.F."/>
            <person name="Deboy R.T."/>
            <person name="Ravel J."/>
            <person name="Paulsen I.T."/>
            <person name="Kolonay J.F."/>
            <person name="Brinkac L."/>
            <person name="Beanan M."/>
            <person name="Dodson R.J."/>
            <person name="Daugherty S.C."/>
            <person name="Madupu R."/>
            <person name="Angiuoli S.V."/>
            <person name="Durkin A.S."/>
            <person name="Haft D.H."/>
            <person name="Vamathevan J."/>
            <person name="Khouri H."/>
            <person name="Utterback T."/>
            <person name="Lee C."/>
            <person name="Dimitrov G."/>
            <person name="Jiang L."/>
            <person name="Qin H."/>
            <person name="Weidman J."/>
            <person name="Tran K."/>
            <person name="Kang K."/>
            <person name="Hance I.R."/>
            <person name="Nelson K.E."/>
            <person name="Fraser C.M."/>
        </authorList>
    </citation>
    <scope>NUCLEOTIDE SEQUENCE [LARGE SCALE GENOMIC DNA]</scope>
    <source>
        <strain evidence="1 2">COL</strain>
    </source>
</reference>
<sequence length="54" mass="6401">MLSVKSSKSKNFLYKYKILSCMLLYDENTFNLIKSFKSNTPLLINNTYLYLPQK</sequence>
<dbReference type="HOGENOM" id="CLU_3048164_0_0_9"/>
<dbReference type="AlphaFoldDB" id="A0A0H2X3L7"/>